<dbReference type="SUPFAM" id="SSF46689">
    <property type="entry name" value="Homeodomain-like"/>
    <property type="match status" value="2"/>
</dbReference>
<dbReference type="InterPro" id="IPR009057">
    <property type="entry name" value="Homeodomain-like_sf"/>
</dbReference>
<feature type="domain" description="HTH araC/xylS-type" evidence="4">
    <location>
        <begin position="285"/>
        <end position="383"/>
    </location>
</feature>
<dbReference type="InterPro" id="IPR028082">
    <property type="entry name" value="Peripla_BP_I"/>
</dbReference>
<dbReference type="Pfam" id="PF12833">
    <property type="entry name" value="HTH_18"/>
    <property type="match status" value="1"/>
</dbReference>
<dbReference type="PANTHER" id="PTHR30146:SF24">
    <property type="entry name" value="XYLOSE OPERON REGULATORY PROTEIN"/>
    <property type="match status" value="1"/>
</dbReference>
<keyword evidence="2" id="KW-0238">DNA-binding</keyword>
<evidence type="ECO:0000313" key="6">
    <source>
        <dbReference type="Proteomes" id="UP000319143"/>
    </source>
</evidence>
<dbReference type="PANTHER" id="PTHR30146">
    <property type="entry name" value="LACI-RELATED TRANSCRIPTIONAL REPRESSOR"/>
    <property type="match status" value="1"/>
</dbReference>
<sequence>MLQKYRVVLMIETSSSYGRDLLEGIIRFLKTHHNWSVFLEQRDLARKPPAWLLDWKGHGIISRQTTAELAAAAKASGVAVVELTDRGEDFGFPLIRSNDKMVGRMAADHLLSRGFRNFAFCGFDNEGWSSRREEAFIETVKAKPKVKDCAVYRSTWYGDDSRSWEDEQTALVQWLKKLPKPVGVFCCNDGRGQHVLDACARADFSIPEEVAVIGVDNDPLLGQLSDPPLSSVRVDPEEIGFRAATLLTQLMSGGKAESMVNTVPPLGVETRQSTDVMAIDDPSIAAALSYIREHACSDITVQDVMKHCGLSRSTLERQLRKLLGRSPQQEIRHVQIKRARNLLTETDLPMDQIASLCGFDHPEYMHVVFRRETDMTPGQYRRRSKANL</sequence>
<dbReference type="SUPFAM" id="SSF53822">
    <property type="entry name" value="Periplasmic binding protein-like I"/>
    <property type="match status" value="1"/>
</dbReference>
<comment type="caution">
    <text evidence="5">The sequence shown here is derived from an EMBL/GenBank/DDBJ whole genome shotgun (WGS) entry which is preliminary data.</text>
</comment>
<dbReference type="CDD" id="cd01543">
    <property type="entry name" value="PBP1_XylR"/>
    <property type="match status" value="1"/>
</dbReference>
<organism evidence="5 6">
    <name type="scientific">Novipirellula artificiosorum</name>
    <dbReference type="NCBI Taxonomy" id="2528016"/>
    <lineage>
        <taxon>Bacteria</taxon>
        <taxon>Pseudomonadati</taxon>
        <taxon>Planctomycetota</taxon>
        <taxon>Planctomycetia</taxon>
        <taxon>Pirellulales</taxon>
        <taxon>Pirellulaceae</taxon>
        <taxon>Novipirellula</taxon>
    </lineage>
</organism>
<accession>A0A5C6D888</accession>
<evidence type="ECO:0000259" key="4">
    <source>
        <dbReference type="PROSITE" id="PS01124"/>
    </source>
</evidence>
<dbReference type="EMBL" id="SJPV01000010">
    <property type="protein sequence ID" value="TWU33383.1"/>
    <property type="molecule type" value="Genomic_DNA"/>
</dbReference>
<dbReference type="PROSITE" id="PS01124">
    <property type="entry name" value="HTH_ARAC_FAMILY_2"/>
    <property type="match status" value="1"/>
</dbReference>
<gene>
    <name evidence="5" type="primary">xylR_7</name>
    <name evidence="5" type="ORF">Poly41_51370</name>
</gene>
<dbReference type="Pfam" id="PF13377">
    <property type="entry name" value="Peripla_BP_3"/>
    <property type="match status" value="1"/>
</dbReference>
<dbReference type="SMART" id="SM00342">
    <property type="entry name" value="HTH_ARAC"/>
    <property type="match status" value="1"/>
</dbReference>
<evidence type="ECO:0000256" key="2">
    <source>
        <dbReference type="ARBA" id="ARBA00023125"/>
    </source>
</evidence>
<dbReference type="GO" id="GO:0000976">
    <property type="term" value="F:transcription cis-regulatory region binding"/>
    <property type="evidence" value="ECO:0007669"/>
    <property type="project" value="TreeGrafter"/>
</dbReference>
<proteinExistence type="predicted"/>
<dbReference type="InterPro" id="IPR018060">
    <property type="entry name" value="HTH_AraC"/>
</dbReference>
<dbReference type="RefSeq" id="WP_231615889.1">
    <property type="nucleotide sequence ID" value="NZ_SJPV01000010.1"/>
</dbReference>
<name>A0A5C6D888_9BACT</name>
<protein>
    <submittedName>
        <fullName evidence="5">Xylose operon regulatory protein</fullName>
    </submittedName>
</protein>
<dbReference type="InterPro" id="IPR046335">
    <property type="entry name" value="LacI/GalR-like_sensor"/>
</dbReference>
<keyword evidence="6" id="KW-1185">Reference proteome</keyword>
<dbReference type="GO" id="GO:0003700">
    <property type="term" value="F:DNA-binding transcription factor activity"/>
    <property type="evidence" value="ECO:0007669"/>
    <property type="project" value="InterPro"/>
</dbReference>
<reference evidence="5 6" key="1">
    <citation type="submission" date="2019-02" db="EMBL/GenBank/DDBJ databases">
        <title>Deep-cultivation of Planctomycetes and their phenomic and genomic characterization uncovers novel biology.</title>
        <authorList>
            <person name="Wiegand S."/>
            <person name="Jogler M."/>
            <person name="Boedeker C."/>
            <person name="Pinto D."/>
            <person name="Vollmers J."/>
            <person name="Rivas-Marin E."/>
            <person name="Kohn T."/>
            <person name="Peeters S.H."/>
            <person name="Heuer A."/>
            <person name="Rast P."/>
            <person name="Oberbeckmann S."/>
            <person name="Bunk B."/>
            <person name="Jeske O."/>
            <person name="Meyerdierks A."/>
            <person name="Storesund J.E."/>
            <person name="Kallscheuer N."/>
            <person name="Luecker S."/>
            <person name="Lage O.M."/>
            <person name="Pohl T."/>
            <person name="Merkel B.J."/>
            <person name="Hornburger P."/>
            <person name="Mueller R.-W."/>
            <person name="Bruemmer F."/>
            <person name="Labrenz M."/>
            <person name="Spormann A.M."/>
            <person name="Op Den Camp H."/>
            <person name="Overmann J."/>
            <person name="Amann R."/>
            <person name="Jetten M.S.M."/>
            <person name="Mascher T."/>
            <person name="Medema M.H."/>
            <person name="Devos D.P."/>
            <person name="Kaster A.-K."/>
            <person name="Ovreas L."/>
            <person name="Rohde M."/>
            <person name="Galperin M.Y."/>
            <person name="Jogler C."/>
        </authorList>
    </citation>
    <scope>NUCLEOTIDE SEQUENCE [LARGE SCALE GENOMIC DNA]</scope>
    <source>
        <strain evidence="5 6">Poly41</strain>
    </source>
</reference>
<keyword evidence="1" id="KW-0805">Transcription regulation</keyword>
<dbReference type="Gene3D" id="1.10.10.60">
    <property type="entry name" value="Homeodomain-like"/>
    <property type="match status" value="1"/>
</dbReference>
<evidence type="ECO:0000256" key="1">
    <source>
        <dbReference type="ARBA" id="ARBA00023015"/>
    </source>
</evidence>
<evidence type="ECO:0000256" key="3">
    <source>
        <dbReference type="ARBA" id="ARBA00023163"/>
    </source>
</evidence>
<dbReference type="AlphaFoldDB" id="A0A5C6D888"/>
<keyword evidence="3" id="KW-0804">Transcription</keyword>
<dbReference type="Proteomes" id="UP000319143">
    <property type="component" value="Unassembled WGS sequence"/>
</dbReference>
<dbReference type="Gene3D" id="3.40.50.2300">
    <property type="match status" value="2"/>
</dbReference>
<evidence type="ECO:0000313" key="5">
    <source>
        <dbReference type="EMBL" id="TWU33383.1"/>
    </source>
</evidence>